<dbReference type="InterPro" id="IPR000792">
    <property type="entry name" value="Tscrpt_reg_LuxR_C"/>
</dbReference>
<dbReference type="GO" id="GO:0006355">
    <property type="term" value="P:regulation of DNA-templated transcription"/>
    <property type="evidence" value="ECO:0007669"/>
    <property type="project" value="InterPro"/>
</dbReference>
<dbReference type="GO" id="GO:0003677">
    <property type="term" value="F:DNA binding"/>
    <property type="evidence" value="ECO:0007669"/>
    <property type="project" value="UniProtKB-KW"/>
</dbReference>
<dbReference type="SUPFAM" id="SSF52172">
    <property type="entry name" value="CheY-like"/>
    <property type="match status" value="1"/>
</dbReference>
<gene>
    <name evidence="2" type="ORF">ALGA_4315</name>
</gene>
<proteinExistence type="predicted"/>
<dbReference type="PANTHER" id="PTHR45566">
    <property type="entry name" value="HTH-TYPE TRANSCRIPTIONAL REGULATOR YHJB-RELATED"/>
    <property type="match status" value="1"/>
</dbReference>
<organism evidence="2 3">
    <name type="scientific">Labilibaculum antarcticum</name>
    <dbReference type="NCBI Taxonomy" id="1717717"/>
    <lineage>
        <taxon>Bacteria</taxon>
        <taxon>Pseudomonadati</taxon>
        <taxon>Bacteroidota</taxon>
        <taxon>Bacteroidia</taxon>
        <taxon>Marinilabiliales</taxon>
        <taxon>Marinifilaceae</taxon>
        <taxon>Labilibaculum</taxon>
    </lineage>
</organism>
<name>A0A1Y1CQF1_9BACT</name>
<reference evidence="3" key="2">
    <citation type="journal article" date="2020" name="Antonie Van Leeuwenhoek">
        <title>Labilibaculum antarcticum sp. nov., a novel facultative anaerobic, psychrotorelant bacterium isolated from marine sediment of Antarctica.</title>
        <authorList>
            <person name="Watanabe M."/>
            <person name="Kojima H."/>
            <person name="Fukui M."/>
        </authorList>
    </citation>
    <scope>NUCLEOTIDE SEQUENCE [LARGE SCALE GENOMIC DNA]</scope>
    <source>
        <strain evidence="3">SPP2</strain>
    </source>
</reference>
<dbReference type="OrthoDB" id="1123107at2"/>
<dbReference type="InterPro" id="IPR016032">
    <property type="entry name" value="Sig_transdc_resp-reg_C-effctor"/>
</dbReference>
<evidence type="ECO:0000313" key="2">
    <source>
        <dbReference type="EMBL" id="BAX82605.1"/>
    </source>
</evidence>
<accession>A0A1Y1CQF1</accession>
<dbReference type="EMBL" id="AP018042">
    <property type="protein sequence ID" value="BAX82605.1"/>
    <property type="molecule type" value="Genomic_DNA"/>
</dbReference>
<dbReference type="PROSITE" id="PS50043">
    <property type="entry name" value="HTH_LUXR_2"/>
    <property type="match status" value="1"/>
</dbReference>
<dbReference type="Pfam" id="PF00196">
    <property type="entry name" value="GerE"/>
    <property type="match status" value="1"/>
</dbReference>
<reference evidence="2 3" key="1">
    <citation type="journal article" date="2018" name="Mar. Genomics">
        <title>Complete genome sequence of Marinifilaceae bacterium strain SPP2, isolated from the Antarctic marine sediment.</title>
        <authorList>
            <person name="Watanabe M."/>
            <person name="Kojima H."/>
            <person name="Fukui M."/>
        </authorList>
    </citation>
    <scope>NUCLEOTIDE SEQUENCE [LARGE SCALE GENOMIC DNA]</scope>
    <source>
        <strain evidence="2 3">SPP2</strain>
    </source>
</reference>
<evidence type="ECO:0000259" key="1">
    <source>
        <dbReference type="PROSITE" id="PS50043"/>
    </source>
</evidence>
<dbReference type="InterPro" id="IPR011006">
    <property type="entry name" value="CheY-like_superfamily"/>
</dbReference>
<keyword evidence="3" id="KW-1185">Reference proteome</keyword>
<feature type="domain" description="HTH luxR-type" evidence="1">
    <location>
        <begin position="143"/>
        <end position="208"/>
    </location>
</feature>
<dbReference type="Proteomes" id="UP000218267">
    <property type="component" value="Chromosome"/>
</dbReference>
<dbReference type="PRINTS" id="PR00038">
    <property type="entry name" value="HTHLUXR"/>
</dbReference>
<dbReference type="AlphaFoldDB" id="A0A1Y1CQF1"/>
<dbReference type="PANTHER" id="PTHR45566:SF2">
    <property type="entry name" value="NARL SUBFAMILY"/>
    <property type="match status" value="1"/>
</dbReference>
<dbReference type="KEGG" id="mbas:ALGA_4315"/>
<dbReference type="CDD" id="cd06170">
    <property type="entry name" value="LuxR_C_like"/>
    <property type="match status" value="1"/>
</dbReference>
<dbReference type="Gene3D" id="3.40.50.2300">
    <property type="match status" value="1"/>
</dbReference>
<keyword evidence="2" id="KW-0238">DNA-binding</keyword>
<dbReference type="InterPro" id="IPR051015">
    <property type="entry name" value="EvgA-like"/>
</dbReference>
<dbReference type="RefSeq" id="WP_096433055.1">
    <property type="nucleotide sequence ID" value="NZ_AP018042.1"/>
</dbReference>
<dbReference type="SMART" id="SM00421">
    <property type="entry name" value="HTH_LUXR"/>
    <property type="match status" value="1"/>
</dbReference>
<protein>
    <submittedName>
        <fullName evidence="2">DNA-binding response regulator</fullName>
    </submittedName>
</protein>
<dbReference type="SUPFAM" id="SSF46894">
    <property type="entry name" value="C-terminal effector domain of the bipartite response regulators"/>
    <property type="match status" value="1"/>
</dbReference>
<sequence>MQKEKSIKILVSYDQCMVAEGLDAILSKHKQFCLSSLRKNNINLHQIISTEQPDLLITEFSNISKRSINYLVQLHKTIPKLKILVISDVPPHEFLKSIIHSIDGYLIRSCSSEKLILAIEEIITNGKYICSKLIPILIEEDSQNNHEIELTEREKEILSQLFIAKDNSEIAETLNISQTTVRTHLKNIRNKFGDINQIQMMHYACNKSLHKDNCMPLCPNCRFFSKKVNN</sequence>
<evidence type="ECO:0000313" key="3">
    <source>
        <dbReference type="Proteomes" id="UP000218267"/>
    </source>
</evidence>